<dbReference type="InterPro" id="IPR050982">
    <property type="entry name" value="Auxin_biosynth/cation_transpt"/>
</dbReference>
<proteinExistence type="predicted"/>
<dbReference type="PANTHER" id="PTHR43539">
    <property type="entry name" value="FLAVIN-BINDING MONOOXYGENASE-LIKE PROTEIN (AFU_ORTHOLOGUE AFUA_4G09220)"/>
    <property type="match status" value="1"/>
</dbReference>
<dbReference type="AlphaFoldDB" id="A0AA39XXQ8"/>
<keyword evidence="1" id="KW-0560">Oxidoreductase</keyword>
<organism evidence="2 3">
    <name type="scientific">Cercophora newfieldiana</name>
    <dbReference type="NCBI Taxonomy" id="92897"/>
    <lineage>
        <taxon>Eukaryota</taxon>
        <taxon>Fungi</taxon>
        <taxon>Dikarya</taxon>
        <taxon>Ascomycota</taxon>
        <taxon>Pezizomycotina</taxon>
        <taxon>Sordariomycetes</taxon>
        <taxon>Sordariomycetidae</taxon>
        <taxon>Sordariales</taxon>
        <taxon>Lasiosphaeriaceae</taxon>
        <taxon>Cercophora</taxon>
    </lineage>
</organism>
<evidence type="ECO:0000256" key="1">
    <source>
        <dbReference type="ARBA" id="ARBA00023002"/>
    </source>
</evidence>
<dbReference type="GO" id="GO:0050660">
    <property type="term" value="F:flavin adenine dinucleotide binding"/>
    <property type="evidence" value="ECO:0007669"/>
    <property type="project" value="TreeGrafter"/>
</dbReference>
<dbReference type="PANTHER" id="PTHR43539:SF68">
    <property type="entry name" value="FLAVIN-BINDING MONOOXYGENASE-LIKE PROTEIN (AFU_ORTHOLOGUE AFUA_4G09220)"/>
    <property type="match status" value="1"/>
</dbReference>
<dbReference type="SUPFAM" id="SSF51905">
    <property type="entry name" value="FAD/NAD(P)-binding domain"/>
    <property type="match status" value="2"/>
</dbReference>
<protein>
    <recommendedName>
        <fullName evidence="4">FAD/NAD(P)-binding domain-containing protein</fullName>
    </recommendedName>
</protein>
<evidence type="ECO:0008006" key="4">
    <source>
        <dbReference type="Google" id="ProtNLM"/>
    </source>
</evidence>
<comment type="caution">
    <text evidence="2">The sequence shown here is derived from an EMBL/GenBank/DDBJ whole genome shotgun (WGS) entry which is preliminary data.</text>
</comment>
<keyword evidence="3" id="KW-1185">Reference proteome</keyword>
<evidence type="ECO:0000313" key="2">
    <source>
        <dbReference type="EMBL" id="KAK0642223.1"/>
    </source>
</evidence>
<gene>
    <name evidence="2" type="ORF">B0T16DRAFT_421192</name>
</gene>
<sequence>MTISETGILTEYPERVELRKTLAENPLPALDPELLSSVALSNDDLPKHALAAIEGLNTALATDDVRVLEQCFFPSQSYWKDQFALTYNTRTFCSARTAAANLLATARLRGIPGGFQLQGDPNLLPVSPTLQWLDCYMSFKTSSPGAKASGRVLLLPHANDGTIEWKIWILSTWLDGLDIQPEDESLLKSPGRDLQEVQKIETDVVIIGGGNAGAGLAARLKALAVESVILERNANPGDSWALRYDSLRFHVPTSICDMPYMAYPKETYTPGRLSKDDLAAQLRRFIETFHLNTIHSAKIESTTFNPATKLWEVTFLTGPDTPPRVVVAKHLVQATGFSSQKPYMPSLPNSALYKGISLHSASYKNPSSSLPNISSVAIIGSANTAFDVLVDLADVQPPIDITIVVRSPTYIVPESYAFDPRGFGAYDFLPLAVADRNFNTLPTTVATAMVAGLFYLLASQEPDRYAKLAEVGFPVRDSTHPDENVAYNLNEKGGGHYVDIGGTKILEEGRAKVKNGEPVEWTERGLRFADGSEVVVDAVVWCTGYDDKNVKKVVEEVLGGKPEGETENGILGPKQIAERVDATGGMDIEGEVRGMWKRTLGMENYWVMGGHTAQHRWFSSFLALQIKAELEGILPPAYRDTL</sequence>
<dbReference type="PRINTS" id="PR00368">
    <property type="entry name" value="FADPNR"/>
</dbReference>
<dbReference type="Pfam" id="PF13738">
    <property type="entry name" value="Pyr_redox_3"/>
    <property type="match status" value="1"/>
</dbReference>
<reference evidence="2" key="1">
    <citation type="submission" date="2023-06" db="EMBL/GenBank/DDBJ databases">
        <title>Genome-scale phylogeny and comparative genomics of the fungal order Sordariales.</title>
        <authorList>
            <consortium name="Lawrence Berkeley National Laboratory"/>
            <person name="Hensen N."/>
            <person name="Bonometti L."/>
            <person name="Westerberg I."/>
            <person name="Brannstrom I.O."/>
            <person name="Guillou S."/>
            <person name="Cros-Aarteil S."/>
            <person name="Calhoun S."/>
            <person name="Haridas S."/>
            <person name="Kuo A."/>
            <person name="Mondo S."/>
            <person name="Pangilinan J."/>
            <person name="Riley R."/>
            <person name="Labutti K."/>
            <person name="Andreopoulos B."/>
            <person name="Lipzen A."/>
            <person name="Chen C."/>
            <person name="Yanf M."/>
            <person name="Daum C."/>
            <person name="Ng V."/>
            <person name="Clum A."/>
            <person name="Steindorff A."/>
            <person name="Ohm R."/>
            <person name="Martin F."/>
            <person name="Silar P."/>
            <person name="Natvig D."/>
            <person name="Lalanne C."/>
            <person name="Gautier V."/>
            <person name="Ament-Velasquez S.L."/>
            <person name="Kruys A."/>
            <person name="Hutchinson M.I."/>
            <person name="Powell A.J."/>
            <person name="Barry K."/>
            <person name="Miller A.N."/>
            <person name="Grigoriev I.V."/>
            <person name="Debuchy R."/>
            <person name="Gladieux P."/>
            <person name="Thoren M.H."/>
            <person name="Johannesson H."/>
        </authorList>
    </citation>
    <scope>NUCLEOTIDE SEQUENCE</scope>
    <source>
        <strain evidence="2">SMH2532-1</strain>
    </source>
</reference>
<accession>A0AA39XXQ8</accession>
<dbReference type="Proteomes" id="UP001174936">
    <property type="component" value="Unassembled WGS sequence"/>
</dbReference>
<dbReference type="Gene3D" id="3.50.50.60">
    <property type="entry name" value="FAD/NAD(P)-binding domain"/>
    <property type="match status" value="2"/>
</dbReference>
<evidence type="ECO:0000313" key="3">
    <source>
        <dbReference type="Proteomes" id="UP001174936"/>
    </source>
</evidence>
<name>A0AA39XXQ8_9PEZI</name>
<dbReference type="GO" id="GO:0004497">
    <property type="term" value="F:monooxygenase activity"/>
    <property type="evidence" value="ECO:0007669"/>
    <property type="project" value="TreeGrafter"/>
</dbReference>
<dbReference type="InterPro" id="IPR036188">
    <property type="entry name" value="FAD/NAD-bd_sf"/>
</dbReference>
<dbReference type="EMBL" id="JAULSV010000006">
    <property type="protein sequence ID" value="KAK0642223.1"/>
    <property type="molecule type" value="Genomic_DNA"/>
</dbReference>